<keyword evidence="4" id="KW-0804">Transcription</keyword>
<comment type="caution">
    <text evidence="7">The sequence shown here is derived from an EMBL/GenBank/DDBJ whole genome shotgun (WGS) entry which is preliminary data.</text>
</comment>
<evidence type="ECO:0000313" key="8">
    <source>
        <dbReference type="Proteomes" id="UP000283077"/>
    </source>
</evidence>
<feature type="domain" description="RNA polymerase sigma-70 region 4" evidence="6">
    <location>
        <begin position="175"/>
        <end position="220"/>
    </location>
</feature>
<protein>
    <submittedName>
        <fullName evidence="7">Sigma-70 family RNA polymerase sigma factor</fullName>
    </submittedName>
</protein>
<name>A0A437QRD9_9GAMM</name>
<dbReference type="InterPro" id="IPR007627">
    <property type="entry name" value="RNA_pol_sigma70_r2"/>
</dbReference>
<dbReference type="SUPFAM" id="SSF88659">
    <property type="entry name" value="Sigma3 and sigma4 domains of RNA polymerase sigma factors"/>
    <property type="match status" value="1"/>
</dbReference>
<dbReference type="OrthoDB" id="8481770at2"/>
<keyword evidence="1" id="KW-0805">Transcription regulation</keyword>
<feature type="domain" description="RNA polymerase sigma-70 region 2" evidence="5">
    <location>
        <begin position="29"/>
        <end position="94"/>
    </location>
</feature>
<dbReference type="InterPro" id="IPR007630">
    <property type="entry name" value="RNA_pol_sigma70_r4"/>
</dbReference>
<keyword evidence="8" id="KW-1185">Reference proteome</keyword>
<keyword evidence="2" id="KW-0731">Sigma factor</keyword>
<dbReference type="AlphaFoldDB" id="A0A437QRD9"/>
<dbReference type="Gene3D" id="1.20.140.160">
    <property type="match status" value="1"/>
</dbReference>
<dbReference type="GO" id="GO:0003677">
    <property type="term" value="F:DNA binding"/>
    <property type="evidence" value="ECO:0007669"/>
    <property type="project" value="UniProtKB-KW"/>
</dbReference>
<evidence type="ECO:0000259" key="6">
    <source>
        <dbReference type="Pfam" id="PF04545"/>
    </source>
</evidence>
<gene>
    <name evidence="7" type="ORF">EOE67_12215</name>
</gene>
<dbReference type="Gene3D" id="1.10.1740.10">
    <property type="match status" value="1"/>
</dbReference>
<evidence type="ECO:0000259" key="5">
    <source>
        <dbReference type="Pfam" id="PF04542"/>
    </source>
</evidence>
<dbReference type="InterPro" id="IPR013324">
    <property type="entry name" value="RNA_pol_sigma_r3/r4-like"/>
</dbReference>
<reference evidence="7 8" key="1">
    <citation type="submission" date="2019-01" db="EMBL/GenBank/DDBJ databases">
        <authorList>
            <person name="Chen W.-M."/>
        </authorList>
    </citation>
    <scope>NUCLEOTIDE SEQUENCE [LARGE SCALE GENOMIC DNA]</scope>
    <source>
        <strain evidence="7 8">KYPC3</strain>
    </source>
</reference>
<dbReference type="SUPFAM" id="SSF88946">
    <property type="entry name" value="Sigma2 domain of RNA polymerase sigma factors"/>
    <property type="match status" value="1"/>
</dbReference>
<dbReference type="RefSeq" id="WP_127699364.1">
    <property type="nucleotide sequence ID" value="NZ_SACS01000012.1"/>
</dbReference>
<dbReference type="InterPro" id="IPR014284">
    <property type="entry name" value="RNA_pol_sigma-70_dom"/>
</dbReference>
<evidence type="ECO:0000256" key="4">
    <source>
        <dbReference type="ARBA" id="ARBA00023163"/>
    </source>
</evidence>
<keyword evidence="3" id="KW-0238">DNA-binding</keyword>
<proteinExistence type="predicted"/>
<accession>A0A437QRD9</accession>
<dbReference type="EMBL" id="SACS01000012">
    <property type="protein sequence ID" value="RVU37068.1"/>
    <property type="molecule type" value="Genomic_DNA"/>
</dbReference>
<dbReference type="PANTHER" id="PTHR30385">
    <property type="entry name" value="SIGMA FACTOR F FLAGELLAR"/>
    <property type="match status" value="1"/>
</dbReference>
<dbReference type="Proteomes" id="UP000283077">
    <property type="component" value="Unassembled WGS sequence"/>
</dbReference>
<dbReference type="GO" id="GO:0006352">
    <property type="term" value="P:DNA-templated transcription initiation"/>
    <property type="evidence" value="ECO:0007669"/>
    <property type="project" value="InterPro"/>
</dbReference>
<evidence type="ECO:0000256" key="3">
    <source>
        <dbReference type="ARBA" id="ARBA00023125"/>
    </source>
</evidence>
<organism evidence="7 8">
    <name type="scientific">Rheinheimera riviphila</name>
    <dbReference type="NCBI Taxonomy" id="1834037"/>
    <lineage>
        <taxon>Bacteria</taxon>
        <taxon>Pseudomonadati</taxon>
        <taxon>Pseudomonadota</taxon>
        <taxon>Gammaproteobacteria</taxon>
        <taxon>Chromatiales</taxon>
        <taxon>Chromatiaceae</taxon>
        <taxon>Rheinheimera</taxon>
    </lineage>
</organism>
<dbReference type="Pfam" id="PF04542">
    <property type="entry name" value="Sigma70_r2"/>
    <property type="match status" value="1"/>
</dbReference>
<dbReference type="GO" id="GO:0016987">
    <property type="term" value="F:sigma factor activity"/>
    <property type="evidence" value="ECO:0007669"/>
    <property type="project" value="UniProtKB-KW"/>
</dbReference>
<dbReference type="Pfam" id="PF04545">
    <property type="entry name" value="Sigma70_r4"/>
    <property type="match status" value="1"/>
</dbReference>
<evidence type="ECO:0000313" key="7">
    <source>
        <dbReference type="EMBL" id="RVU37068.1"/>
    </source>
</evidence>
<evidence type="ECO:0000256" key="1">
    <source>
        <dbReference type="ARBA" id="ARBA00023015"/>
    </source>
</evidence>
<dbReference type="InterPro" id="IPR013325">
    <property type="entry name" value="RNA_pol_sigma_r2"/>
</dbReference>
<evidence type="ECO:0000256" key="2">
    <source>
        <dbReference type="ARBA" id="ARBA00023082"/>
    </source>
</evidence>
<dbReference type="NCBIfam" id="TIGR02937">
    <property type="entry name" value="sigma70-ECF"/>
    <property type="match status" value="1"/>
</dbReference>
<sequence>MMREQEQLQWQAWCKDRSQTARDWIFCHYHPWSKNEAKSWQHKLFLSLADIEDFRQYAAIGLLEAIAHFDPQLGYKFVMFARFRVKGAILNEVFRYSDDSAQFHAAYSRGDEIVDDDVISAKPLVELKDSIEELATAYLISDTMVEHPQSWIYGDYYSSTELSCLKIRYMDQLLRLADPMQSIMLFRYQLDWDFTAIANMLGISKGRVSQLHKAALAVLRSNKAETDVDNDDEFFQLSGIPA</sequence>